<organism evidence="1 2">
    <name type="scientific">Dendrobium thyrsiflorum</name>
    <name type="common">Pinecone-like raceme dendrobium</name>
    <name type="synonym">Orchid</name>
    <dbReference type="NCBI Taxonomy" id="117978"/>
    <lineage>
        <taxon>Eukaryota</taxon>
        <taxon>Viridiplantae</taxon>
        <taxon>Streptophyta</taxon>
        <taxon>Embryophyta</taxon>
        <taxon>Tracheophyta</taxon>
        <taxon>Spermatophyta</taxon>
        <taxon>Magnoliopsida</taxon>
        <taxon>Liliopsida</taxon>
        <taxon>Asparagales</taxon>
        <taxon>Orchidaceae</taxon>
        <taxon>Epidendroideae</taxon>
        <taxon>Malaxideae</taxon>
        <taxon>Dendrobiinae</taxon>
        <taxon>Dendrobium</taxon>
    </lineage>
</organism>
<sequence length="266" mass="30357">MFPADHCLSDLYHQTTVFPTSVARRLRSFRPPSLTTTTIFRTTIARYYGPSNLHHQTTVFLTSVARRLWSFRPLSPDYGLYDLHSQTMIFLTSVTRRLRSFRPPSPDYRLSDLSRLSTMKIDPTAMKEINPIAMKNQITVFPTSIACRLRSFQPSSPTDYGLTDLCHQTTVFSTSIAHRLRSFRPSLSANYGPSDLYRLSTMSLQPLSPENCLYNLCRPPTMVFPTSIALRLRSFRPSQITVLLPSVTSQRSFRPPSPVVTSVTRR</sequence>
<reference evidence="1 2" key="1">
    <citation type="journal article" date="2024" name="Plant Biotechnol. J.">
        <title>Dendrobium thyrsiflorum genome and its molecular insights into genes involved in important horticultural traits.</title>
        <authorList>
            <person name="Chen B."/>
            <person name="Wang J.Y."/>
            <person name="Zheng P.J."/>
            <person name="Li K.L."/>
            <person name="Liang Y.M."/>
            <person name="Chen X.F."/>
            <person name="Zhang C."/>
            <person name="Zhao X."/>
            <person name="He X."/>
            <person name="Zhang G.Q."/>
            <person name="Liu Z.J."/>
            <person name="Xu Q."/>
        </authorList>
    </citation>
    <scope>NUCLEOTIDE SEQUENCE [LARGE SCALE GENOMIC DNA]</scope>
    <source>
        <strain evidence="1">GZMU011</strain>
    </source>
</reference>
<dbReference type="EMBL" id="JANQDX010000020">
    <property type="protein sequence ID" value="KAL0903299.1"/>
    <property type="molecule type" value="Genomic_DNA"/>
</dbReference>
<dbReference type="Proteomes" id="UP001552299">
    <property type="component" value="Unassembled WGS sequence"/>
</dbReference>
<name>A0ABD0TUT7_DENTH</name>
<accession>A0ABD0TUT7</accession>
<gene>
    <name evidence="1" type="ORF">M5K25_027668</name>
</gene>
<evidence type="ECO:0000313" key="2">
    <source>
        <dbReference type="Proteomes" id="UP001552299"/>
    </source>
</evidence>
<dbReference type="AlphaFoldDB" id="A0ABD0TUT7"/>
<comment type="caution">
    <text evidence="1">The sequence shown here is derived from an EMBL/GenBank/DDBJ whole genome shotgun (WGS) entry which is preliminary data.</text>
</comment>
<protein>
    <submittedName>
        <fullName evidence="1">Uncharacterized protein</fullName>
    </submittedName>
</protein>
<keyword evidence="2" id="KW-1185">Reference proteome</keyword>
<evidence type="ECO:0000313" key="1">
    <source>
        <dbReference type="EMBL" id="KAL0903299.1"/>
    </source>
</evidence>
<proteinExistence type="predicted"/>